<gene>
    <name evidence="1" type="ORF">Ciccas_013090</name>
</gene>
<accession>A0ABD2PMK1</accession>
<keyword evidence="2" id="KW-1185">Reference proteome</keyword>
<feature type="non-terminal residue" evidence="1">
    <location>
        <position position="1"/>
    </location>
</feature>
<proteinExistence type="predicted"/>
<evidence type="ECO:0000313" key="1">
    <source>
        <dbReference type="EMBL" id="KAL3308380.1"/>
    </source>
</evidence>
<protein>
    <submittedName>
        <fullName evidence="1">Uncharacterized protein</fullName>
    </submittedName>
</protein>
<dbReference type="AlphaFoldDB" id="A0ABD2PMK1"/>
<feature type="non-terminal residue" evidence="1">
    <location>
        <position position="166"/>
    </location>
</feature>
<dbReference type="EMBL" id="JBJKFK010005332">
    <property type="protein sequence ID" value="KAL3308380.1"/>
    <property type="molecule type" value="Genomic_DNA"/>
</dbReference>
<evidence type="ECO:0000313" key="2">
    <source>
        <dbReference type="Proteomes" id="UP001626550"/>
    </source>
</evidence>
<reference evidence="1 2" key="1">
    <citation type="submission" date="2024-11" db="EMBL/GenBank/DDBJ databases">
        <title>Adaptive evolution of stress response genes in parasites aligns with host niche diversity.</title>
        <authorList>
            <person name="Hahn C."/>
            <person name="Resl P."/>
        </authorList>
    </citation>
    <scope>NUCLEOTIDE SEQUENCE [LARGE SCALE GENOMIC DNA]</scope>
    <source>
        <strain evidence="1">EGGRZ-B1_66</strain>
        <tissue evidence="1">Body</tissue>
    </source>
</reference>
<sequence length="166" mass="18467">TTVKRSSSTKGQSGAPSVSDRLPCQLAYAPASLGPLLDWMLLQELANQDCPLGPSLSVYLMLRAICRQCDRWEAIEARQRVLDAGGQLPAEEYKPVDLTQREILPFQWRRRRRQLLTVLLGAVDRLARHLSDDAEPSLPSATALLSNASLLLHLVQNDFDLNTTFS</sequence>
<name>A0ABD2PMK1_9PLAT</name>
<comment type="caution">
    <text evidence="1">The sequence shown here is derived from an EMBL/GenBank/DDBJ whole genome shotgun (WGS) entry which is preliminary data.</text>
</comment>
<dbReference type="Proteomes" id="UP001626550">
    <property type="component" value="Unassembled WGS sequence"/>
</dbReference>
<organism evidence="1 2">
    <name type="scientific">Cichlidogyrus casuarinus</name>
    <dbReference type="NCBI Taxonomy" id="1844966"/>
    <lineage>
        <taxon>Eukaryota</taxon>
        <taxon>Metazoa</taxon>
        <taxon>Spiralia</taxon>
        <taxon>Lophotrochozoa</taxon>
        <taxon>Platyhelminthes</taxon>
        <taxon>Monogenea</taxon>
        <taxon>Monopisthocotylea</taxon>
        <taxon>Dactylogyridea</taxon>
        <taxon>Ancyrocephalidae</taxon>
        <taxon>Cichlidogyrus</taxon>
    </lineage>
</organism>